<keyword evidence="5" id="KW-1015">Disulfide bond</keyword>
<dbReference type="InterPro" id="IPR050924">
    <property type="entry name" value="Peroxiredoxin_BCP/PrxQ"/>
</dbReference>
<evidence type="ECO:0000256" key="5">
    <source>
        <dbReference type="ARBA" id="ARBA00023157"/>
    </source>
</evidence>
<dbReference type="InterPro" id="IPR036249">
    <property type="entry name" value="Thioredoxin-like_sf"/>
</dbReference>
<dbReference type="InterPro" id="IPR013766">
    <property type="entry name" value="Thioredoxin_domain"/>
</dbReference>
<keyword evidence="4" id="KW-0560">Oxidoreductase</keyword>
<gene>
    <name evidence="11" type="ORF">PCAMFM013_S061g000023</name>
</gene>
<dbReference type="EC" id="1.11.1.24" evidence="1"/>
<keyword evidence="3" id="KW-0049">Antioxidant</keyword>
<accession>A0A0G4PXJ5</accession>
<dbReference type="SUPFAM" id="SSF52833">
    <property type="entry name" value="Thioredoxin-like"/>
    <property type="match status" value="1"/>
</dbReference>
<evidence type="ECO:0000256" key="2">
    <source>
        <dbReference type="ARBA" id="ARBA00022559"/>
    </source>
</evidence>
<evidence type="ECO:0000313" key="12">
    <source>
        <dbReference type="Proteomes" id="UP000053732"/>
    </source>
</evidence>
<evidence type="ECO:0000256" key="6">
    <source>
        <dbReference type="ARBA" id="ARBA00023284"/>
    </source>
</evidence>
<evidence type="ECO:0000259" key="10">
    <source>
        <dbReference type="PROSITE" id="PS51352"/>
    </source>
</evidence>
<dbReference type="CDD" id="cd02970">
    <property type="entry name" value="PRX_like2"/>
    <property type="match status" value="1"/>
</dbReference>
<proteinExistence type="inferred from homology"/>
<dbReference type="PANTHER" id="PTHR42801:SF7">
    <property type="entry name" value="SLL1159 PROTEIN"/>
    <property type="match status" value="1"/>
</dbReference>
<dbReference type="STRING" id="1429867.A0A0G4PXJ5"/>
<reference evidence="11 12" key="1">
    <citation type="journal article" date="2014" name="Nat. Commun.">
        <title>Multiple recent horizontal transfers of a large genomic region in cheese making fungi.</title>
        <authorList>
            <person name="Cheeseman K."/>
            <person name="Ropars J."/>
            <person name="Renault P."/>
            <person name="Dupont J."/>
            <person name="Gouzy J."/>
            <person name="Branca A."/>
            <person name="Abraham A.L."/>
            <person name="Ceppi M."/>
            <person name="Conseiller E."/>
            <person name="Debuchy R."/>
            <person name="Malagnac F."/>
            <person name="Goarin A."/>
            <person name="Silar P."/>
            <person name="Lacoste S."/>
            <person name="Sallet E."/>
            <person name="Bensimon A."/>
            <person name="Giraud T."/>
            <person name="Brygoo Y."/>
        </authorList>
    </citation>
    <scope>NUCLEOTIDE SEQUENCE [LARGE SCALE GENOMIC DNA]</scope>
    <source>
        <strain evidence="12">FM 013</strain>
    </source>
</reference>
<evidence type="ECO:0000256" key="8">
    <source>
        <dbReference type="ARBA" id="ARBA00038489"/>
    </source>
</evidence>
<comment type="similarity">
    <text evidence="8">Belongs to the peroxiredoxin family. BCP/PrxQ subfamily.</text>
</comment>
<dbReference type="Proteomes" id="UP000053732">
    <property type="component" value="Unassembled WGS sequence"/>
</dbReference>
<name>A0A0G4PXJ5_PENC3</name>
<keyword evidence="6" id="KW-0676">Redox-active center</keyword>
<evidence type="ECO:0000313" key="11">
    <source>
        <dbReference type="EMBL" id="CRL30849.1"/>
    </source>
</evidence>
<protein>
    <recommendedName>
        <fullName evidence="1">thioredoxin-dependent peroxiredoxin</fullName>
        <ecNumber evidence="1">1.11.1.24</ecNumber>
    </recommendedName>
    <alternativeName>
        <fullName evidence="7">Thioredoxin peroxidase</fullName>
    </alternativeName>
</protein>
<evidence type="ECO:0000256" key="7">
    <source>
        <dbReference type="ARBA" id="ARBA00032824"/>
    </source>
</evidence>
<dbReference type="EMBL" id="HG793194">
    <property type="protein sequence ID" value="CRL30849.1"/>
    <property type="molecule type" value="Genomic_DNA"/>
</dbReference>
<dbReference type="PANTHER" id="PTHR42801">
    <property type="entry name" value="THIOREDOXIN-DEPENDENT PEROXIDE REDUCTASE"/>
    <property type="match status" value="1"/>
</dbReference>
<evidence type="ECO:0000256" key="4">
    <source>
        <dbReference type="ARBA" id="ARBA00023002"/>
    </source>
</evidence>
<dbReference type="GO" id="GO:0034599">
    <property type="term" value="P:cellular response to oxidative stress"/>
    <property type="evidence" value="ECO:0007669"/>
    <property type="project" value="TreeGrafter"/>
</dbReference>
<dbReference type="GO" id="GO:0008379">
    <property type="term" value="F:thioredoxin peroxidase activity"/>
    <property type="evidence" value="ECO:0007669"/>
    <property type="project" value="TreeGrafter"/>
</dbReference>
<dbReference type="PROSITE" id="PS51352">
    <property type="entry name" value="THIOREDOXIN_2"/>
    <property type="match status" value="1"/>
</dbReference>
<feature type="domain" description="Thioredoxin" evidence="10">
    <location>
        <begin position="43"/>
        <end position="214"/>
    </location>
</feature>
<dbReference type="GO" id="GO:0005737">
    <property type="term" value="C:cytoplasm"/>
    <property type="evidence" value="ECO:0007669"/>
    <property type="project" value="TreeGrafter"/>
</dbReference>
<dbReference type="InterPro" id="IPR000866">
    <property type="entry name" value="AhpC/TSA"/>
</dbReference>
<sequence>MALNKELSSTYNQFLETAPKEVSSIITEAVREFNNIYDPARAVQPGDAFPQFQLSDATGNEVSLNDLLVKGPILISFYRGEWCPFCNFELRALQSHMDEFHQKGVTLVAVSPELPDQSLSTSEKLSLKFPVLSDVGNQLAKQLGLLFPQPESMRTVFDKFGVDWNQRYGNDNLELPVPATFLVDKKGIVRNSFVNPEYRHRLEPETAIEWIGRL</sequence>
<keyword evidence="12" id="KW-1185">Reference proteome</keyword>
<dbReference type="AlphaFoldDB" id="A0A0G4PXJ5"/>
<evidence type="ECO:0000256" key="3">
    <source>
        <dbReference type="ARBA" id="ARBA00022862"/>
    </source>
</evidence>
<evidence type="ECO:0000256" key="1">
    <source>
        <dbReference type="ARBA" id="ARBA00013017"/>
    </source>
</evidence>
<keyword evidence="2" id="KW-0575">Peroxidase</keyword>
<comment type="catalytic activity">
    <reaction evidence="9">
        <text>a hydroperoxide + [thioredoxin]-dithiol = an alcohol + [thioredoxin]-disulfide + H2O</text>
        <dbReference type="Rhea" id="RHEA:62620"/>
        <dbReference type="Rhea" id="RHEA-COMP:10698"/>
        <dbReference type="Rhea" id="RHEA-COMP:10700"/>
        <dbReference type="ChEBI" id="CHEBI:15377"/>
        <dbReference type="ChEBI" id="CHEBI:29950"/>
        <dbReference type="ChEBI" id="CHEBI:30879"/>
        <dbReference type="ChEBI" id="CHEBI:35924"/>
        <dbReference type="ChEBI" id="CHEBI:50058"/>
        <dbReference type="EC" id="1.11.1.24"/>
    </reaction>
</comment>
<dbReference type="Pfam" id="PF00578">
    <property type="entry name" value="AhpC-TSA"/>
    <property type="match status" value="1"/>
</dbReference>
<organism evidence="11 12">
    <name type="scientific">Penicillium camemberti (strain FM 013)</name>
    <dbReference type="NCBI Taxonomy" id="1429867"/>
    <lineage>
        <taxon>Eukaryota</taxon>
        <taxon>Fungi</taxon>
        <taxon>Dikarya</taxon>
        <taxon>Ascomycota</taxon>
        <taxon>Pezizomycotina</taxon>
        <taxon>Eurotiomycetes</taxon>
        <taxon>Eurotiomycetidae</taxon>
        <taxon>Eurotiales</taxon>
        <taxon>Aspergillaceae</taxon>
        <taxon>Penicillium</taxon>
    </lineage>
</organism>
<dbReference type="Gene3D" id="3.40.30.10">
    <property type="entry name" value="Glutaredoxin"/>
    <property type="match status" value="1"/>
</dbReference>
<dbReference type="GO" id="GO:0045454">
    <property type="term" value="P:cell redox homeostasis"/>
    <property type="evidence" value="ECO:0007669"/>
    <property type="project" value="TreeGrafter"/>
</dbReference>
<evidence type="ECO:0000256" key="9">
    <source>
        <dbReference type="ARBA" id="ARBA00049091"/>
    </source>
</evidence>